<dbReference type="OrthoDB" id="3222453at2759"/>
<protein>
    <submittedName>
        <fullName evidence="2">Uncharacterized protein</fullName>
    </submittedName>
</protein>
<gene>
    <name evidence="2" type="ORF">BT96DRAFT_692697</name>
</gene>
<evidence type="ECO:0000256" key="1">
    <source>
        <dbReference type="SAM" id="MobiDB-lite"/>
    </source>
</evidence>
<evidence type="ECO:0000313" key="2">
    <source>
        <dbReference type="EMBL" id="KAE9383969.1"/>
    </source>
</evidence>
<dbReference type="AlphaFoldDB" id="A0A6A4GEG1"/>
<dbReference type="Proteomes" id="UP000799118">
    <property type="component" value="Unassembled WGS sequence"/>
</dbReference>
<proteinExistence type="predicted"/>
<sequence length="400" mass="44234">MTAFSNTQVLDATEASQGAKGNEDVHHYRASSPFTIRIESDIDSRAMGTTWLYCPHPHPSLKDPALPATTRSSSLSLSSKEGYPILRPQSDEYSRIDIRIGDVGILRSDRSFDFLFNICFPKDHPLNVGGGFEPVKFNQTTNVSKVDERDSHVASPMGYISKQTSANNVGFKHWEDNSGGMIQILPDGSTGVNLKNKKVFRQCAISNAHRWFTHAENVRGHSGSLYLITGSSQAPTDLASHPSTKSAMPSTNTLALPTQCVFFRGFKINRQQCSKGKEPANQILGPVLENDPFIHVENSASYSTSIVGTSSQSKLLFMSAYDIGPEYVSDIQRNEAKELYHPCDTINNFMLELFFATSSSVGSGPCFAVSHDDDWRSVWDEVYIYSFSLKRFGLSSNMVI</sequence>
<dbReference type="EMBL" id="ML770267">
    <property type="protein sequence ID" value="KAE9383969.1"/>
    <property type="molecule type" value="Genomic_DNA"/>
</dbReference>
<organism evidence="2 3">
    <name type="scientific">Gymnopus androsaceus JB14</name>
    <dbReference type="NCBI Taxonomy" id="1447944"/>
    <lineage>
        <taxon>Eukaryota</taxon>
        <taxon>Fungi</taxon>
        <taxon>Dikarya</taxon>
        <taxon>Basidiomycota</taxon>
        <taxon>Agaricomycotina</taxon>
        <taxon>Agaricomycetes</taxon>
        <taxon>Agaricomycetidae</taxon>
        <taxon>Agaricales</taxon>
        <taxon>Marasmiineae</taxon>
        <taxon>Omphalotaceae</taxon>
        <taxon>Gymnopus</taxon>
    </lineage>
</organism>
<evidence type="ECO:0000313" key="3">
    <source>
        <dbReference type="Proteomes" id="UP000799118"/>
    </source>
</evidence>
<feature type="compositionally biased region" description="Polar residues" evidence="1">
    <location>
        <begin position="1"/>
        <end position="16"/>
    </location>
</feature>
<reference evidence="2" key="1">
    <citation type="journal article" date="2019" name="Environ. Microbiol.">
        <title>Fungal ecological strategies reflected in gene transcription - a case study of two litter decomposers.</title>
        <authorList>
            <person name="Barbi F."/>
            <person name="Kohler A."/>
            <person name="Barry K."/>
            <person name="Baskaran P."/>
            <person name="Daum C."/>
            <person name="Fauchery L."/>
            <person name="Ihrmark K."/>
            <person name="Kuo A."/>
            <person name="LaButti K."/>
            <person name="Lipzen A."/>
            <person name="Morin E."/>
            <person name="Grigoriev I.V."/>
            <person name="Henrissat B."/>
            <person name="Lindahl B."/>
            <person name="Martin F."/>
        </authorList>
    </citation>
    <scope>NUCLEOTIDE SEQUENCE</scope>
    <source>
        <strain evidence="2">JB14</strain>
    </source>
</reference>
<name>A0A6A4GEG1_9AGAR</name>
<accession>A0A6A4GEG1</accession>
<keyword evidence="3" id="KW-1185">Reference proteome</keyword>
<feature type="region of interest" description="Disordered" evidence="1">
    <location>
        <begin position="1"/>
        <end position="26"/>
    </location>
</feature>